<accession>A0A923NKN1</accession>
<organism evidence="1 2">
    <name type="scientific">Zhenpiania hominis</name>
    <dbReference type="NCBI Taxonomy" id="2763644"/>
    <lineage>
        <taxon>Bacteria</taxon>
        <taxon>Bacillati</taxon>
        <taxon>Bacillota</taxon>
        <taxon>Clostridia</taxon>
        <taxon>Peptostreptococcales</taxon>
        <taxon>Anaerovoracaceae</taxon>
        <taxon>Zhenpiania</taxon>
    </lineage>
</organism>
<dbReference type="Proteomes" id="UP000602647">
    <property type="component" value="Unassembled WGS sequence"/>
</dbReference>
<sequence length="53" mass="6149">METIEETASLRKRRKRRLTDIGVGILAPKEVANHKVRNLGLEVFENAREKLVY</sequence>
<dbReference type="EMBL" id="JACRYT010000011">
    <property type="protein sequence ID" value="MBC6680274.1"/>
    <property type="molecule type" value="Genomic_DNA"/>
</dbReference>
<evidence type="ECO:0000313" key="2">
    <source>
        <dbReference type="Proteomes" id="UP000602647"/>
    </source>
</evidence>
<evidence type="ECO:0000313" key="1">
    <source>
        <dbReference type="EMBL" id="MBC6680274.1"/>
    </source>
</evidence>
<name>A0A923NKN1_9FIRM</name>
<keyword evidence="2" id="KW-1185">Reference proteome</keyword>
<proteinExistence type="predicted"/>
<dbReference type="AlphaFoldDB" id="A0A923NKN1"/>
<comment type="caution">
    <text evidence="1">The sequence shown here is derived from an EMBL/GenBank/DDBJ whole genome shotgun (WGS) entry which is preliminary data.</text>
</comment>
<dbReference type="RefSeq" id="WP_187303373.1">
    <property type="nucleotide sequence ID" value="NZ_JACRYT010000011.1"/>
</dbReference>
<reference evidence="1" key="1">
    <citation type="submission" date="2020-08" db="EMBL/GenBank/DDBJ databases">
        <title>Genome public.</title>
        <authorList>
            <person name="Liu C."/>
            <person name="Sun Q."/>
        </authorList>
    </citation>
    <scope>NUCLEOTIDE SEQUENCE</scope>
    <source>
        <strain evidence="1">BX12</strain>
    </source>
</reference>
<gene>
    <name evidence="1" type="ORF">H9L42_10550</name>
</gene>
<protein>
    <submittedName>
        <fullName evidence="1">Uncharacterized protein</fullName>
    </submittedName>
</protein>